<dbReference type="EMBL" id="KN847537">
    <property type="protein sequence ID" value="KIW05686.1"/>
    <property type="molecule type" value="Genomic_DNA"/>
</dbReference>
<dbReference type="InterPro" id="IPR012338">
    <property type="entry name" value="Beta-lactam/transpept-like"/>
</dbReference>
<name>A0A0D1XSF0_9PEZI</name>
<keyword evidence="1" id="KW-0031">Aminopeptidase</keyword>
<dbReference type="Pfam" id="PF00144">
    <property type="entry name" value="Beta-lactamase"/>
    <property type="match status" value="1"/>
</dbReference>
<keyword evidence="6" id="KW-1185">Reference proteome</keyword>
<keyword evidence="1" id="KW-0378">Hydrolase</keyword>
<dbReference type="NCBIfam" id="NF009622">
    <property type="entry name" value="PRK13128.1"/>
    <property type="match status" value="1"/>
</dbReference>
<evidence type="ECO:0000313" key="6">
    <source>
        <dbReference type="Proteomes" id="UP000053259"/>
    </source>
</evidence>
<feature type="domain" description="Beta-lactamase-related" evidence="3">
    <location>
        <begin position="9"/>
        <end position="342"/>
    </location>
</feature>
<dbReference type="GeneID" id="27311521"/>
<dbReference type="Gene3D" id="3.40.710.10">
    <property type="entry name" value="DD-peptidase/beta-lactamase superfamily"/>
    <property type="match status" value="1"/>
</dbReference>
<dbReference type="RefSeq" id="XP_016215555.1">
    <property type="nucleotide sequence ID" value="XM_016356762.1"/>
</dbReference>
<evidence type="ECO:0000256" key="2">
    <source>
        <dbReference type="ARBA" id="ARBA00038215"/>
    </source>
</evidence>
<evidence type="ECO:0000313" key="5">
    <source>
        <dbReference type="EMBL" id="KIW05686.1"/>
    </source>
</evidence>
<dbReference type="AlphaFoldDB" id="A0A0D1XSF0"/>
<dbReference type="VEuPathDB" id="FungiDB:PV09_03548"/>
<dbReference type="InParanoid" id="A0A0D1XSF0"/>
<dbReference type="InterPro" id="IPR050491">
    <property type="entry name" value="AmpC-like"/>
</dbReference>
<evidence type="ECO:0008006" key="7">
    <source>
        <dbReference type="Google" id="ProtNLM"/>
    </source>
</evidence>
<proteinExistence type="inferred from homology"/>
<protein>
    <recommendedName>
        <fullName evidence="7">Beta-lactamase-related domain-containing protein</fullName>
    </recommendedName>
</protein>
<comment type="similarity">
    <text evidence="2">Belongs to the peptidase S12 family.</text>
</comment>
<organism evidence="5 6">
    <name type="scientific">Verruconis gallopava</name>
    <dbReference type="NCBI Taxonomy" id="253628"/>
    <lineage>
        <taxon>Eukaryota</taxon>
        <taxon>Fungi</taxon>
        <taxon>Dikarya</taxon>
        <taxon>Ascomycota</taxon>
        <taxon>Pezizomycotina</taxon>
        <taxon>Dothideomycetes</taxon>
        <taxon>Pleosporomycetidae</taxon>
        <taxon>Venturiales</taxon>
        <taxon>Sympoventuriaceae</taxon>
        <taxon>Verruconis</taxon>
    </lineage>
</organism>
<evidence type="ECO:0000259" key="4">
    <source>
        <dbReference type="Pfam" id="PF07930"/>
    </source>
</evidence>
<dbReference type="Pfam" id="PF07930">
    <property type="entry name" value="DAP_B"/>
    <property type="match status" value="1"/>
</dbReference>
<dbReference type="OrthoDB" id="5946976at2759"/>
<dbReference type="HOGENOM" id="CLU_020027_0_4_1"/>
<evidence type="ECO:0000256" key="1">
    <source>
        <dbReference type="ARBA" id="ARBA00022438"/>
    </source>
</evidence>
<gene>
    <name evidence="5" type="ORF">PV09_03548</name>
</gene>
<dbReference type="SUPFAM" id="SSF50886">
    <property type="entry name" value="D-aminopeptidase, middle and C-terminal domains"/>
    <property type="match status" value="2"/>
</dbReference>
<keyword evidence="1" id="KW-0645">Protease</keyword>
<accession>A0A0D1XSF0</accession>
<evidence type="ECO:0000259" key="3">
    <source>
        <dbReference type="Pfam" id="PF00144"/>
    </source>
</evidence>
<dbReference type="GO" id="GO:0004177">
    <property type="term" value="F:aminopeptidase activity"/>
    <property type="evidence" value="ECO:0007669"/>
    <property type="project" value="UniProtKB-KW"/>
</dbReference>
<dbReference type="InterPro" id="IPR012856">
    <property type="entry name" value="DAP_B_dom"/>
</dbReference>
<dbReference type="Proteomes" id="UP000053259">
    <property type="component" value="Unassembled WGS sequence"/>
</dbReference>
<feature type="domain" description="D-aminopeptidase" evidence="4">
    <location>
        <begin position="354"/>
        <end position="532"/>
    </location>
</feature>
<dbReference type="SUPFAM" id="SSF56601">
    <property type="entry name" value="beta-lactamase/transpeptidase-like"/>
    <property type="match status" value="1"/>
</dbReference>
<reference evidence="5 6" key="1">
    <citation type="submission" date="2015-01" db="EMBL/GenBank/DDBJ databases">
        <title>The Genome Sequence of Ochroconis gallopava CBS43764.</title>
        <authorList>
            <consortium name="The Broad Institute Genomics Platform"/>
            <person name="Cuomo C."/>
            <person name="de Hoog S."/>
            <person name="Gorbushina A."/>
            <person name="Stielow B."/>
            <person name="Teixiera M."/>
            <person name="Abouelleil A."/>
            <person name="Chapman S.B."/>
            <person name="Priest M."/>
            <person name="Young S.K."/>
            <person name="Wortman J."/>
            <person name="Nusbaum C."/>
            <person name="Birren B."/>
        </authorList>
    </citation>
    <scope>NUCLEOTIDE SEQUENCE [LARGE SCALE GENOMIC DNA]</scope>
    <source>
        <strain evidence="5 6">CBS 43764</strain>
    </source>
</reference>
<dbReference type="Gene3D" id="2.40.128.50">
    <property type="match status" value="2"/>
</dbReference>
<dbReference type="InterPro" id="IPR027279">
    <property type="entry name" value="D_amino_pept/lipop_sf"/>
</dbReference>
<dbReference type="InterPro" id="IPR001466">
    <property type="entry name" value="Beta-lactam-related"/>
</dbReference>
<dbReference type="PANTHER" id="PTHR46825:SF9">
    <property type="entry name" value="BETA-LACTAMASE-RELATED DOMAIN-CONTAINING PROTEIN"/>
    <property type="match status" value="1"/>
</dbReference>
<sequence>MRVQAQDVQRILDTIPVQYRGPGGALAVLKDGEVIAQKTWGYANMDERIPVTPKTLMPICSISKQMLCALLFDLEENPPPEVATNGPFAEQMEAALRKMAPEAITKDSGLTIRHLCDMQSGLRDYWALGMICGAKPDQRFTIEGDGMRMLSLCKTFHFLPGTEYSYSNTNFFLVARLIETITKQPVPKLLEERVFRPANMTTAQLIPDTAQQPGDCLGYEGNEQYGFLAAVNRIEWSGDAGITASLEDMIAYEKYFDKRWSEKSKYSSVAAARTYKDGTYAPYSYGLAYLQIADVSTVGHAGALRGWRMQRRYVEKERLSVLVMLNHENNSAGKAATYIIRKALDLPETPASDVSPVPQWFGTFLDEETQLCVTVAKAAAGQVSITYARDAELVRLVAPDRAESQDNVASIDGDTLHVHRVGENRRLKARRIRQTPVTDGSHLQGKYYCEELESTFVCHGGDNMLYGAFDGPLGRGPANLMRRLGENVWAWACPRALDHTPPGDWTVVFGEDGNGAVGSCTIGCWLARNLVFSKIA</sequence>
<dbReference type="PANTHER" id="PTHR46825">
    <property type="entry name" value="D-ALANYL-D-ALANINE-CARBOXYPEPTIDASE/ENDOPEPTIDASE AMPH"/>
    <property type="match status" value="1"/>
</dbReference>